<dbReference type="PRINTS" id="PR00173">
    <property type="entry name" value="EDTRNSPORT"/>
</dbReference>
<evidence type="ECO:0000256" key="5">
    <source>
        <dbReference type="ARBA" id="ARBA00022989"/>
    </source>
</evidence>
<feature type="transmembrane region" description="Helical" evidence="7">
    <location>
        <begin position="142"/>
        <end position="162"/>
    </location>
</feature>
<evidence type="ECO:0000256" key="6">
    <source>
        <dbReference type="ARBA" id="ARBA00023136"/>
    </source>
</evidence>
<accession>A0ABV1FIX7</accession>
<evidence type="ECO:0000256" key="4">
    <source>
        <dbReference type="ARBA" id="ARBA00022692"/>
    </source>
</evidence>
<comment type="subcellular location">
    <subcellularLocation>
        <location evidence="1">Cell membrane</location>
        <topology evidence="1">Multi-pass membrane protein</topology>
    </subcellularLocation>
</comment>
<dbReference type="EMBL" id="JBBMFE010000010">
    <property type="protein sequence ID" value="MEQ2473008.1"/>
    <property type="molecule type" value="Genomic_DNA"/>
</dbReference>
<feature type="transmembrane region" description="Helical" evidence="7">
    <location>
        <begin position="301"/>
        <end position="319"/>
    </location>
</feature>
<evidence type="ECO:0000313" key="9">
    <source>
        <dbReference type="Proteomes" id="UP001438008"/>
    </source>
</evidence>
<dbReference type="PANTHER" id="PTHR42865">
    <property type="entry name" value="PROTON/GLUTAMATE-ASPARTATE SYMPORTER"/>
    <property type="match status" value="1"/>
</dbReference>
<keyword evidence="9" id="KW-1185">Reference proteome</keyword>
<keyword evidence="5 7" id="KW-1133">Transmembrane helix</keyword>
<evidence type="ECO:0000256" key="3">
    <source>
        <dbReference type="ARBA" id="ARBA00022475"/>
    </source>
</evidence>
<dbReference type="RefSeq" id="WP_349164805.1">
    <property type="nucleotide sequence ID" value="NZ_JBBMFE010000010.1"/>
</dbReference>
<dbReference type="InterPro" id="IPR001991">
    <property type="entry name" value="Na-dicarboxylate_symporter"/>
</dbReference>
<dbReference type="InterPro" id="IPR036458">
    <property type="entry name" value="Na:dicarbo_symporter_sf"/>
</dbReference>
<proteinExistence type="predicted"/>
<comment type="caution">
    <text evidence="8">The sequence shown here is derived from an EMBL/GenBank/DDBJ whole genome shotgun (WGS) entry which is preliminary data.</text>
</comment>
<evidence type="ECO:0000256" key="1">
    <source>
        <dbReference type="ARBA" id="ARBA00004651"/>
    </source>
</evidence>
<gene>
    <name evidence="8" type="ORF">WMO29_10995</name>
</gene>
<sequence length="419" mass="43898">MEKKKYNLTIGVVLGAVLGLVVGLILKEKSDNLAVFGNLFMRLIQMPLIALVMCSVMEAVGGLKPAELGKLGGLTIALFAVTSAVGGIFGVILGFVFKPGVGLDMSIFAVDTSYVAPDNGGIIDTIMGYFSNNIFNSMSSGNNLQCVIAAILLGVALSIYGSKNEKNPVLDGIRALNKIIMQYISIVIQLLPLAIFSFVAQAVGVLGNQLFKALGLLVTADFVGMICMTVIFGTLTALFCGVNPMKLFGKLGQTATVAAVSASSAVALPTKVEDTQKKLGVSPRIAKFVCPMGMSMNCDGALMFFTLSCITVAQAFGIVQTTGDLIHMVLFSTAFSFAVITVPGGGLVMLAIILQACGLPAAGMVIISAADFILGPIRTVNNNIDDMMVAMVVSKVDGEFSKGIYDGTKEFDPSVESYK</sequence>
<keyword evidence="6 7" id="KW-0472">Membrane</keyword>
<keyword evidence="2" id="KW-0813">Transport</keyword>
<keyword evidence="4 7" id="KW-0812">Transmembrane</keyword>
<protein>
    <submittedName>
        <fullName evidence="8">Dicarboxylate/amino acid:cation symporter</fullName>
    </submittedName>
</protein>
<evidence type="ECO:0000313" key="8">
    <source>
        <dbReference type="EMBL" id="MEQ2473008.1"/>
    </source>
</evidence>
<dbReference type="SUPFAM" id="SSF118215">
    <property type="entry name" value="Proton glutamate symport protein"/>
    <property type="match status" value="1"/>
</dbReference>
<evidence type="ECO:0000256" key="7">
    <source>
        <dbReference type="SAM" id="Phobius"/>
    </source>
</evidence>
<dbReference type="Pfam" id="PF00375">
    <property type="entry name" value="SDF"/>
    <property type="match status" value="1"/>
</dbReference>
<feature type="transmembrane region" description="Helical" evidence="7">
    <location>
        <begin position="39"/>
        <end position="60"/>
    </location>
</feature>
<feature type="transmembrane region" description="Helical" evidence="7">
    <location>
        <begin position="183"/>
        <end position="207"/>
    </location>
</feature>
<feature type="transmembrane region" description="Helical" evidence="7">
    <location>
        <begin position="72"/>
        <end position="97"/>
    </location>
</feature>
<dbReference type="PANTHER" id="PTHR42865:SF7">
    <property type="entry name" value="PROTON_GLUTAMATE-ASPARTATE SYMPORTER"/>
    <property type="match status" value="1"/>
</dbReference>
<name>A0ABV1FIX7_9FIRM</name>
<reference evidence="8 9" key="1">
    <citation type="submission" date="2024-03" db="EMBL/GenBank/DDBJ databases">
        <title>Human intestinal bacterial collection.</title>
        <authorList>
            <person name="Pauvert C."/>
            <person name="Hitch T.C.A."/>
            <person name="Clavel T."/>
        </authorList>
    </citation>
    <scope>NUCLEOTIDE SEQUENCE [LARGE SCALE GENOMIC DNA]</scope>
    <source>
        <strain evidence="8 9">CLA-AA-H132</strain>
    </source>
</reference>
<feature type="transmembrane region" description="Helical" evidence="7">
    <location>
        <begin position="325"/>
        <end position="354"/>
    </location>
</feature>
<keyword evidence="3" id="KW-1003">Cell membrane</keyword>
<evidence type="ECO:0000256" key="2">
    <source>
        <dbReference type="ARBA" id="ARBA00022448"/>
    </source>
</evidence>
<dbReference type="Gene3D" id="1.10.3860.10">
    <property type="entry name" value="Sodium:dicarboxylate symporter"/>
    <property type="match status" value="1"/>
</dbReference>
<feature type="transmembrane region" description="Helical" evidence="7">
    <location>
        <begin position="213"/>
        <end position="240"/>
    </location>
</feature>
<dbReference type="Proteomes" id="UP001438008">
    <property type="component" value="Unassembled WGS sequence"/>
</dbReference>
<organism evidence="8 9">
    <name type="scientific">Laedolimicola intestinihominis</name>
    <dbReference type="NCBI Taxonomy" id="3133166"/>
    <lineage>
        <taxon>Bacteria</taxon>
        <taxon>Bacillati</taxon>
        <taxon>Bacillota</taxon>
        <taxon>Clostridia</taxon>
        <taxon>Lachnospirales</taxon>
        <taxon>Lachnospiraceae</taxon>
        <taxon>Laedolimicola</taxon>
    </lineage>
</organism>